<dbReference type="CDD" id="cd00082">
    <property type="entry name" value="HisKA"/>
    <property type="match status" value="1"/>
</dbReference>
<accession>A0A1M3L369</accession>
<dbReference type="SUPFAM" id="SSF47384">
    <property type="entry name" value="Homodimeric domain of signal transducing histidine kinase"/>
    <property type="match status" value="1"/>
</dbReference>
<dbReference type="Pfam" id="PF02518">
    <property type="entry name" value="HATPase_c"/>
    <property type="match status" value="1"/>
</dbReference>
<dbReference type="SUPFAM" id="SSF55874">
    <property type="entry name" value="ATPase domain of HSP90 chaperone/DNA topoisomerase II/histidine kinase"/>
    <property type="match status" value="1"/>
</dbReference>
<feature type="domain" description="Histidine kinase" evidence="9">
    <location>
        <begin position="212"/>
        <end position="414"/>
    </location>
</feature>
<dbReference type="InterPro" id="IPR005467">
    <property type="entry name" value="His_kinase_dom"/>
</dbReference>
<dbReference type="Proteomes" id="UP000184233">
    <property type="component" value="Unassembled WGS sequence"/>
</dbReference>
<dbReference type="InterPro" id="IPR036890">
    <property type="entry name" value="HATPase_C_sf"/>
</dbReference>
<dbReference type="Gene3D" id="1.10.287.130">
    <property type="match status" value="1"/>
</dbReference>
<dbReference type="InterPro" id="IPR036097">
    <property type="entry name" value="HisK_dim/P_sf"/>
</dbReference>
<protein>
    <recommendedName>
        <fullName evidence="2">histidine kinase</fullName>
        <ecNumber evidence="2">2.7.13.3</ecNumber>
    </recommendedName>
</protein>
<dbReference type="InterPro" id="IPR003594">
    <property type="entry name" value="HATPase_dom"/>
</dbReference>
<gene>
    <name evidence="10" type="ORF">BGO89_05735</name>
</gene>
<feature type="transmembrane region" description="Helical" evidence="8">
    <location>
        <begin position="9"/>
        <end position="30"/>
    </location>
</feature>
<dbReference type="GO" id="GO:0005886">
    <property type="term" value="C:plasma membrane"/>
    <property type="evidence" value="ECO:0007669"/>
    <property type="project" value="TreeGrafter"/>
</dbReference>
<keyword evidence="8" id="KW-0472">Membrane</keyword>
<dbReference type="GO" id="GO:0000155">
    <property type="term" value="F:phosphorelay sensor kinase activity"/>
    <property type="evidence" value="ECO:0007669"/>
    <property type="project" value="InterPro"/>
</dbReference>
<evidence type="ECO:0000313" key="10">
    <source>
        <dbReference type="EMBL" id="OJX59717.1"/>
    </source>
</evidence>
<keyword evidence="6" id="KW-0418">Kinase</keyword>
<dbReference type="InterPro" id="IPR050428">
    <property type="entry name" value="TCS_sensor_his_kinase"/>
</dbReference>
<dbReference type="EMBL" id="MKVH01000009">
    <property type="protein sequence ID" value="OJX59717.1"/>
    <property type="molecule type" value="Genomic_DNA"/>
</dbReference>
<evidence type="ECO:0000256" key="5">
    <source>
        <dbReference type="ARBA" id="ARBA00022692"/>
    </source>
</evidence>
<comment type="catalytic activity">
    <reaction evidence="1">
        <text>ATP + protein L-histidine = ADP + protein N-phospho-L-histidine.</text>
        <dbReference type="EC" id="2.7.13.3"/>
    </reaction>
</comment>
<evidence type="ECO:0000313" key="11">
    <source>
        <dbReference type="Proteomes" id="UP000184233"/>
    </source>
</evidence>
<name>A0A1M3L369_9BACT</name>
<sequence>MKLLRKTTSLYLGATAVILCMAGIALFFILQEIVQDEMDEQLELQAELLAEQVRTGDVPSLPMATITELSTDVPPATITGDTLLYDRVQKKKEDYRYLSTIRTITGRKYRLTVVTAHIGWDQYYLIIFTVFLAAVLSLTMAGTAINFVSSRRIWRPFFHNLKALKEYSVTSSEPMDLMDSDIDEFRELKRSLDQLTQRGRREYMALREFTENASHELQTPLAIIRSKIDRLSQYPVSEEMAEIISQARADVSRLSRINRNLLLLARLDNRAFEFTDALDIADITHDHLQRMQDLFAVRDIPVTMESSPLTVKGNRYLFDVLMTNMLSNAWKYTNDGGDVAIAITGSALTMSNSGAPLDLPEHELFDRFRKGTMHHGSTGLGLAIAREICEVHGWTIRYDYIHGRHHFSIDLHPD</sequence>
<keyword evidence="3" id="KW-0597">Phosphoprotein</keyword>
<organism evidence="10 11">
    <name type="scientific">Candidatus Kapaibacterium thiocyanatum</name>
    <dbReference type="NCBI Taxonomy" id="1895771"/>
    <lineage>
        <taxon>Bacteria</taxon>
        <taxon>Pseudomonadati</taxon>
        <taxon>Candidatus Kapaibacteriota</taxon>
        <taxon>Candidatus Kapaibacteriia</taxon>
        <taxon>Candidatus Kapaibacteriales</taxon>
        <taxon>Candidatus Kapaibacteriaceae</taxon>
        <taxon>Candidatus Kapaibacterium</taxon>
    </lineage>
</organism>
<keyword evidence="7 8" id="KW-1133">Transmembrane helix</keyword>
<keyword evidence="5 8" id="KW-0812">Transmembrane</keyword>
<feature type="transmembrane region" description="Helical" evidence="8">
    <location>
        <begin position="123"/>
        <end position="148"/>
    </location>
</feature>
<dbReference type="STRING" id="1895771.BGO89_05735"/>
<dbReference type="PROSITE" id="PS50109">
    <property type="entry name" value="HIS_KIN"/>
    <property type="match status" value="1"/>
</dbReference>
<dbReference type="EC" id="2.7.13.3" evidence="2"/>
<dbReference type="SMART" id="SM00387">
    <property type="entry name" value="HATPase_c"/>
    <property type="match status" value="1"/>
</dbReference>
<evidence type="ECO:0000256" key="3">
    <source>
        <dbReference type="ARBA" id="ARBA00022553"/>
    </source>
</evidence>
<comment type="caution">
    <text evidence="10">The sequence shown here is derived from an EMBL/GenBank/DDBJ whole genome shotgun (WGS) entry which is preliminary data.</text>
</comment>
<dbReference type="SMART" id="SM00388">
    <property type="entry name" value="HisKA"/>
    <property type="match status" value="1"/>
</dbReference>
<dbReference type="Pfam" id="PF00512">
    <property type="entry name" value="HisKA"/>
    <property type="match status" value="1"/>
</dbReference>
<evidence type="ECO:0000256" key="6">
    <source>
        <dbReference type="ARBA" id="ARBA00022777"/>
    </source>
</evidence>
<dbReference type="InterPro" id="IPR003661">
    <property type="entry name" value="HisK_dim/P_dom"/>
</dbReference>
<dbReference type="Gene3D" id="3.30.565.10">
    <property type="entry name" value="Histidine kinase-like ATPase, C-terminal domain"/>
    <property type="match status" value="1"/>
</dbReference>
<evidence type="ECO:0000256" key="1">
    <source>
        <dbReference type="ARBA" id="ARBA00000085"/>
    </source>
</evidence>
<dbReference type="PANTHER" id="PTHR45436:SF5">
    <property type="entry name" value="SENSOR HISTIDINE KINASE TRCS"/>
    <property type="match status" value="1"/>
</dbReference>
<evidence type="ECO:0000256" key="8">
    <source>
        <dbReference type="SAM" id="Phobius"/>
    </source>
</evidence>
<evidence type="ECO:0000256" key="2">
    <source>
        <dbReference type="ARBA" id="ARBA00012438"/>
    </source>
</evidence>
<evidence type="ECO:0000256" key="4">
    <source>
        <dbReference type="ARBA" id="ARBA00022679"/>
    </source>
</evidence>
<proteinExistence type="predicted"/>
<evidence type="ECO:0000256" key="7">
    <source>
        <dbReference type="ARBA" id="ARBA00022989"/>
    </source>
</evidence>
<dbReference type="PANTHER" id="PTHR45436">
    <property type="entry name" value="SENSOR HISTIDINE KINASE YKOH"/>
    <property type="match status" value="1"/>
</dbReference>
<reference evidence="10 11" key="1">
    <citation type="submission" date="2016-09" db="EMBL/GenBank/DDBJ databases">
        <title>Genome-resolved meta-omics ties microbial dynamics to process performance in biotechnology for thiocyanate degradation.</title>
        <authorList>
            <person name="Kantor R.S."/>
            <person name="Huddy R.J."/>
            <person name="Iyer R."/>
            <person name="Thomas B.C."/>
            <person name="Brown C.T."/>
            <person name="Anantharaman K."/>
            <person name="Tringe S."/>
            <person name="Hettich R.L."/>
            <person name="Harrison S.T."/>
            <person name="Banfield J.F."/>
        </authorList>
    </citation>
    <scope>NUCLEOTIDE SEQUENCE [LARGE SCALE GENOMIC DNA]</scope>
    <source>
        <strain evidence="10">59-99</strain>
    </source>
</reference>
<dbReference type="AlphaFoldDB" id="A0A1M3L369"/>
<evidence type="ECO:0000259" key="9">
    <source>
        <dbReference type="PROSITE" id="PS50109"/>
    </source>
</evidence>
<keyword evidence="4" id="KW-0808">Transferase</keyword>